<evidence type="ECO:0000313" key="2">
    <source>
        <dbReference type="Proteomes" id="UP001159363"/>
    </source>
</evidence>
<name>A0ABQ9I6X6_9NEOP</name>
<dbReference type="Proteomes" id="UP001159363">
    <property type="component" value="Chromosome 2"/>
</dbReference>
<evidence type="ECO:0000313" key="1">
    <source>
        <dbReference type="EMBL" id="KAJ8892399.1"/>
    </source>
</evidence>
<dbReference type="EMBL" id="JARBHB010000002">
    <property type="protein sequence ID" value="KAJ8892399.1"/>
    <property type="molecule type" value="Genomic_DNA"/>
</dbReference>
<accession>A0ABQ9I6X6</accession>
<sequence length="76" mass="8420">MLYRALGHCPASIKLLYLLGLDSTPVISEMDLVARITATALVIQTQENILSHMREAMAKCYNTCIRANGANFEHVL</sequence>
<keyword evidence="2" id="KW-1185">Reference proteome</keyword>
<proteinExistence type="predicted"/>
<organism evidence="1 2">
    <name type="scientific">Dryococelus australis</name>
    <dbReference type="NCBI Taxonomy" id="614101"/>
    <lineage>
        <taxon>Eukaryota</taxon>
        <taxon>Metazoa</taxon>
        <taxon>Ecdysozoa</taxon>
        <taxon>Arthropoda</taxon>
        <taxon>Hexapoda</taxon>
        <taxon>Insecta</taxon>
        <taxon>Pterygota</taxon>
        <taxon>Neoptera</taxon>
        <taxon>Polyneoptera</taxon>
        <taxon>Phasmatodea</taxon>
        <taxon>Verophasmatodea</taxon>
        <taxon>Anareolatae</taxon>
        <taxon>Phasmatidae</taxon>
        <taxon>Eurycanthinae</taxon>
        <taxon>Dryococelus</taxon>
    </lineage>
</organism>
<protein>
    <submittedName>
        <fullName evidence="1">Uncharacterized protein</fullName>
    </submittedName>
</protein>
<reference evidence="1 2" key="1">
    <citation type="submission" date="2023-02" db="EMBL/GenBank/DDBJ databases">
        <title>LHISI_Scaffold_Assembly.</title>
        <authorList>
            <person name="Stuart O.P."/>
            <person name="Cleave R."/>
            <person name="Magrath M.J.L."/>
            <person name="Mikheyev A.S."/>
        </authorList>
    </citation>
    <scope>NUCLEOTIDE SEQUENCE [LARGE SCALE GENOMIC DNA]</scope>
    <source>
        <strain evidence="1">Daus_M_001</strain>
        <tissue evidence="1">Leg muscle</tissue>
    </source>
</reference>
<comment type="caution">
    <text evidence="1">The sequence shown here is derived from an EMBL/GenBank/DDBJ whole genome shotgun (WGS) entry which is preliminary data.</text>
</comment>
<gene>
    <name evidence="1" type="ORF">PR048_004979</name>
</gene>